<organism evidence="4 5">
    <name type="scientific">Kockovaella imperatae</name>
    <dbReference type="NCBI Taxonomy" id="4999"/>
    <lineage>
        <taxon>Eukaryota</taxon>
        <taxon>Fungi</taxon>
        <taxon>Dikarya</taxon>
        <taxon>Basidiomycota</taxon>
        <taxon>Agaricomycotina</taxon>
        <taxon>Tremellomycetes</taxon>
        <taxon>Tremellales</taxon>
        <taxon>Cuniculitremaceae</taxon>
        <taxon>Kockovaella</taxon>
    </lineage>
</organism>
<evidence type="ECO:0000256" key="1">
    <source>
        <dbReference type="ARBA" id="ARBA00008482"/>
    </source>
</evidence>
<dbReference type="SMART" id="SM00088">
    <property type="entry name" value="PINT"/>
    <property type="match status" value="1"/>
</dbReference>
<dbReference type="GO" id="GO:0002183">
    <property type="term" value="P:cytoplasmic translational initiation"/>
    <property type="evidence" value="ECO:0007669"/>
    <property type="project" value="TreeGrafter"/>
</dbReference>
<dbReference type="Pfam" id="PF01399">
    <property type="entry name" value="PCI"/>
    <property type="match status" value="1"/>
</dbReference>
<accession>A0A1Y1UAU5</accession>
<dbReference type="RefSeq" id="XP_021869355.1">
    <property type="nucleotide sequence ID" value="XM_022016691.1"/>
</dbReference>
<dbReference type="InParanoid" id="A0A1Y1UAU5"/>
<dbReference type="InterPro" id="IPR000717">
    <property type="entry name" value="PCI_dom"/>
</dbReference>
<evidence type="ECO:0000256" key="2">
    <source>
        <dbReference type="SAM" id="MobiDB-lite"/>
    </source>
</evidence>
<dbReference type="AlphaFoldDB" id="A0A1Y1UAU5"/>
<comment type="caution">
    <text evidence="4">The sequence shown here is derived from an EMBL/GenBank/DDBJ whole genome shotgun (WGS) entry which is preliminary data.</text>
</comment>
<dbReference type="STRING" id="4999.A0A1Y1UAU5"/>
<protein>
    <recommendedName>
        <fullName evidence="3">PCI domain-containing protein</fullName>
    </recommendedName>
</protein>
<evidence type="ECO:0000313" key="5">
    <source>
        <dbReference type="Proteomes" id="UP000193218"/>
    </source>
</evidence>
<dbReference type="PANTHER" id="PTHR15350:SF2">
    <property type="entry name" value="EUKARYOTIC TRANSLATION INITIATION FACTOR 3 SUBUNIT M"/>
    <property type="match status" value="1"/>
</dbReference>
<name>A0A1Y1UAU5_9TREE</name>
<comment type="similarity">
    <text evidence="1">Belongs to the CSN7/EIF3M family. CSN7 subfamily.</text>
</comment>
<dbReference type="InterPro" id="IPR045237">
    <property type="entry name" value="COPS7/eIF3m"/>
</dbReference>
<dbReference type="GeneID" id="33558500"/>
<evidence type="ECO:0000313" key="4">
    <source>
        <dbReference type="EMBL" id="ORX35139.1"/>
    </source>
</evidence>
<dbReference type="EMBL" id="NBSH01000012">
    <property type="protein sequence ID" value="ORX35139.1"/>
    <property type="molecule type" value="Genomic_DNA"/>
</dbReference>
<feature type="domain" description="PCI" evidence="3">
    <location>
        <begin position="306"/>
        <end position="400"/>
    </location>
</feature>
<evidence type="ECO:0000259" key="3">
    <source>
        <dbReference type="SMART" id="SM00088"/>
    </source>
</evidence>
<dbReference type="Proteomes" id="UP000193218">
    <property type="component" value="Unassembled WGS sequence"/>
</dbReference>
<reference evidence="4 5" key="1">
    <citation type="submission" date="2017-03" db="EMBL/GenBank/DDBJ databases">
        <title>Widespread Adenine N6-methylation of Active Genes in Fungi.</title>
        <authorList>
            <consortium name="DOE Joint Genome Institute"/>
            <person name="Mondo S.J."/>
            <person name="Dannebaum R.O."/>
            <person name="Kuo R.C."/>
            <person name="Louie K.B."/>
            <person name="Bewick A.J."/>
            <person name="Labutti K."/>
            <person name="Haridas S."/>
            <person name="Kuo A."/>
            <person name="Salamov A."/>
            <person name="Ahrendt S.R."/>
            <person name="Lau R."/>
            <person name="Bowen B.P."/>
            <person name="Lipzen A."/>
            <person name="Sullivan W."/>
            <person name="Andreopoulos W.B."/>
            <person name="Clum A."/>
            <person name="Lindquist E."/>
            <person name="Daum C."/>
            <person name="Northen T.R."/>
            <person name="Ramamoorthy G."/>
            <person name="Schmitz R.J."/>
            <person name="Gryganskyi A."/>
            <person name="Culley D."/>
            <person name="Magnuson J."/>
            <person name="James T.Y."/>
            <person name="O'Malley M.A."/>
            <person name="Stajich J.E."/>
            <person name="Spatafora J.W."/>
            <person name="Visel A."/>
            <person name="Grigoriev I.V."/>
        </authorList>
    </citation>
    <scope>NUCLEOTIDE SEQUENCE [LARGE SCALE GENOMIC DNA]</scope>
    <source>
        <strain evidence="4 5">NRRL Y-17943</strain>
    </source>
</reference>
<dbReference type="FunCoup" id="A0A1Y1UAU5">
    <property type="interactions" value="606"/>
</dbReference>
<proteinExistence type="inferred from homology"/>
<keyword evidence="5" id="KW-1185">Reference proteome</keyword>
<dbReference type="PANTHER" id="PTHR15350">
    <property type="entry name" value="COP9 SIGNALOSOME COMPLEX SUBUNIT 7/DENDRITIC CELL PROTEIN GA17"/>
    <property type="match status" value="1"/>
</dbReference>
<dbReference type="GO" id="GO:0005852">
    <property type="term" value="C:eukaryotic translation initiation factor 3 complex"/>
    <property type="evidence" value="ECO:0007669"/>
    <property type="project" value="TreeGrafter"/>
</dbReference>
<sequence>MSDAVAIVPELPFQQQVSEYARHLTRSLPNASDIAAAKEFVAGYESQVKGEEGQEVPESTRQEIVRSLVEKTVELKGALEASKESETESSHLLLNYLLSSTFEPSSSTFNELSRSVIDSLRSGGEAAASSSRPTRLDAACRILNNTYNYLPPTSSLRPHTLTTLLSLLALSSELSALPLHTASLSASLTQWDISSDEKISFLLSAADIYAQAGQLPKALEIQLLALRLKPSSDIAERALALALADQTRFSLDDVLRLEGVKASLNGKMAEVKGLFEGSDEVGAVKQGLEWSSSSSSWIEGLKVPSLTSESIVRKLRLIALTTLAAKSPKQELTYEETAKALQIDEKDVEAWVIEAIRASLIRARLSQPQSLIRITYVSSRGTPAFGPSEWQLLERRLEQWQKVVGDARKVVEDAEGLAAQGPITHRPRTQGPSGQQQREQAGAAGGRREEEVAA</sequence>
<gene>
    <name evidence="4" type="ORF">BD324DRAFT_634026</name>
</gene>
<feature type="region of interest" description="Disordered" evidence="2">
    <location>
        <begin position="415"/>
        <end position="454"/>
    </location>
</feature>
<dbReference type="OrthoDB" id="10267031at2759"/>